<accession>A0ABR3RN56</accession>
<gene>
    <name evidence="1" type="ORF">SLS59_002977</name>
</gene>
<protein>
    <recommendedName>
        <fullName evidence="3">Protein kinase domain-containing protein</fullName>
    </recommendedName>
</protein>
<proteinExistence type="predicted"/>
<keyword evidence="2" id="KW-1185">Reference proteome</keyword>
<reference evidence="1 2" key="1">
    <citation type="submission" date="2024-02" db="EMBL/GenBank/DDBJ databases">
        <title>De novo assembly and annotation of 12 fungi associated with fruit tree decline syndrome in Ontario, Canada.</title>
        <authorList>
            <person name="Sulman M."/>
            <person name="Ellouze W."/>
            <person name="Ilyukhin E."/>
        </authorList>
    </citation>
    <scope>NUCLEOTIDE SEQUENCE [LARGE SCALE GENOMIC DNA]</scope>
    <source>
        <strain evidence="1 2">M97-236</strain>
    </source>
</reference>
<name>A0ABR3RN56_9PLEO</name>
<sequence length="337" mass="38970">MPDECYNWRETAARGVKRLKKMYEKLYRNYPRIVRYNGPLDGPIGGEYGEKIGGLLVEQLTPGPFQYLDLPAFVNPKSPTSSEEDMLILSLYYRWALQSLSAISYLHTQGVFLRVFSSQMVWLRSDFSLAITGFINAIHLSEFTYTSDIRGYYTSEEYNAELAREDDGMICDEWLTYQDENGSEVPGVEEDLFQWATFVWRLMTIGEQLHPHWLWDPNSPRPDDPIADYGQNKDTLEAAMRERDASGNMWQELEEERLGRVLVKAWNGGYESAGDVMADVRAIAVSTGVTAHEDEVSIDQVWEDVFEVVQQGDGPWERELRVRMPIVKRMFEEWVKI</sequence>
<dbReference type="Gene3D" id="1.10.510.10">
    <property type="entry name" value="Transferase(Phosphotransferase) domain 1"/>
    <property type="match status" value="1"/>
</dbReference>
<dbReference type="Proteomes" id="UP001521222">
    <property type="component" value="Unassembled WGS sequence"/>
</dbReference>
<comment type="caution">
    <text evidence="1">The sequence shown here is derived from an EMBL/GenBank/DDBJ whole genome shotgun (WGS) entry which is preliminary data.</text>
</comment>
<evidence type="ECO:0008006" key="3">
    <source>
        <dbReference type="Google" id="ProtNLM"/>
    </source>
</evidence>
<evidence type="ECO:0000313" key="1">
    <source>
        <dbReference type="EMBL" id="KAL1605858.1"/>
    </source>
</evidence>
<evidence type="ECO:0000313" key="2">
    <source>
        <dbReference type="Proteomes" id="UP001521222"/>
    </source>
</evidence>
<dbReference type="EMBL" id="JAKIXB020000008">
    <property type="protein sequence ID" value="KAL1605858.1"/>
    <property type="molecule type" value="Genomic_DNA"/>
</dbReference>
<organism evidence="1 2">
    <name type="scientific">Nothophoma quercina</name>
    <dbReference type="NCBI Taxonomy" id="749835"/>
    <lineage>
        <taxon>Eukaryota</taxon>
        <taxon>Fungi</taxon>
        <taxon>Dikarya</taxon>
        <taxon>Ascomycota</taxon>
        <taxon>Pezizomycotina</taxon>
        <taxon>Dothideomycetes</taxon>
        <taxon>Pleosporomycetidae</taxon>
        <taxon>Pleosporales</taxon>
        <taxon>Pleosporineae</taxon>
        <taxon>Didymellaceae</taxon>
        <taxon>Nothophoma</taxon>
    </lineage>
</organism>